<dbReference type="KEGG" id="sedi:EBB79_11275"/>
<keyword evidence="3" id="KW-0804">Transcription</keyword>
<dbReference type="SUPFAM" id="SSF46689">
    <property type="entry name" value="Homeodomain-like"/>
    <property type="match status" value="1"/>
</dbReference>
<dbReference type="Proteomes" id="UP000283063">
    <property type="component" value="Chromosome"/>
</dbReference>
<evidence type="ECO:0000313" key="5">
    <source>
        <dbReference type="EMBL" id="AZV78400.1"/>
    </source>
</evidence>
<keyword evidence="6" id="KW-1185">Reference proteome</keyword>
<keyword evidence="2" id="KW-0238">DNA-binding</keyword>
<organism evidence="5 6">
    <name type="scientific">Parasedimentitalea marina</name>
    <dbReference type="NCBI Taxonomy" id="2483033"/>
    <lineage>
        <taxon>Bacteria</taxon>
        <taxon>Pseudomonadati</taxon>
        <taxon>Pseudomonadota</taxon>
        <taxon>Alphaproteobacteria</taxon>
        <taxon>Rhodobacterales</taxon>
        <taxon>Paracoccaceae</taxon>
        <taxon>Parasedimentitalea</taxon>
    </lineage>
</organism>
<feature type="domain" description="HTH araC/xylS-type" evidence="4">
    <location>
        <begin position="25"/>
        <end position="125"/>
    </location>
</feature>
<name>A0A3T0N309_9RHOB</name>
<protein>
    <submittedName>
        <fullName evidence="5">AraC family transcriptional regulator</fullName>
    </submittedName>
</protein>
<dbReference type="AlphaFoldDB" id="A0A3T0N309"/>
<dbReference type="PROSITE" id="PS01124">
    <property type="entry name" value="HTH_ARAC_FAMILY_2"/>
    <property type="match status" value="1"/>
</dbReference>
<evidence type="ECO:0000256" key="2">
    <source>
        <dbReference type="ARBA" id="ARBA00023125"/>
    </source>
</evidence>
<dbReference type="InterPro" id="IPR009057">
    <property type="entry name" value="Homeodomain-like_sf"/>
</dbReference>
<evidence type="ECO:0000313" key="6">
    <source>
        <dbReference type="Proteomes" id="UP000283063"/>
    </source>
</evidence>
<dbReference type="PANTHER" id="PTHR43280">
    <property type="entry name" value="ARAC-FAMILY TRANSCRIPTIONAL REGULATOR"/>
    <property type="match status" value="1"/>
</dbReference>
<evidence type="ECO:0000256" key="1">
    <source>
        <dbReference type="ARBA" id="ARBA00023015"/>
    </source>
</evidence>
<sequence>MSCCRSHCPGSQPRIARSQLKTILRRGLAVIDLSFTDDEFTIPQIAERLGISMRKLQRSFALIRTTPTDYLIQKRLEHACQLLRARRSKQGTQLVSTIAYASGFNDVSYSNHQFRRAFGCAPGQF</sequence>
<reference evidence="5 6" key="1">
    <citation type="submission" date="2018-10" db="EMBL/GenBank/DDBJ databases">
        <title>Parasedimentitalea marina sp. nov., a psychrophilic bacterium isolated from deep seawater of the New Britain Trench.</title>
        <authorList>
            <person name="Cao J."/>
        </authorList>
    </citation>
    <scope>NUCLEOTIDE SEQUENCE [LARGE SCALE GENOMIC DNA]</scope>
    <source>
        <strain evidence="5 6">W43</strain>
    </source>
</reference>
<dbReference type="EMBL" id="CP033219">
    <property type="protein sequence ID" value="AZV78400.1"/>
    <property type="molecule type" value="Genomic_DNA"/>
</dbReference>
<dbReference type="SMART" id="SM00342">
    <property type="entry name" value="HTH_ARAC"/>
    <property type="match status" value="1"/>
</dbReference>
<evidence type="ECO:0000256" key="3">
    <source>
        <dbReference type="ARBA" id="ARBA00023163"/>
    </source>
</evidence>
<dbReference type="Pfam" id="PF12833">
    <property type="entry name" value="HTH_18"/>
    <property type="match status" value="1"/>
</dbReference>
<evidence type="ECO:0000259" key="4">
    <source>
        <dbReference type="PROSITE" id="PS01124"/>
    </source>
</evidence>
<dbReference type="PANTHER" id="PTHR43280:SF28">
    <property type="entry name" value="HTH-TYPE TRANSCRIPTIONAL ACTIVATOR RHAS"/>
    <property type="match status" value="1"/>
</dbReference>
<gene>
    <name evidence="5" type="ORF">EBB79_11275</name>
</gene>
<dbReference type="GO" id="GO:0003700">
    <property type="term" value="F:DNA-binding transcription factor activity"/>
    <property type="evidence" value="ECO:0007669"/>
    <property type="project" value="InterPro"/>
</dbReference>
<dbReference type="OrthoDB" id="8004517at2"/>
<dbReference type="InterPro" id="IPR018060">
    <property type="entry name" value="HTH_AraC"/>
</dbReference>
<dbReference type="GO" id="GO:0043565">
    <property type="term" value="F:sequence-specific DNA binding"/>
    <property type="evidence" value="ECO:0007669"/>
    <property type="project" value="InterPro"/>
</dbReference>
<dbReference type="Gene3D" id="1.10.10.60">
    <property type="entry name" value="Homeodomain-like"/>
    <property type="match status" value="1"/>
</dbReference>
<proteinExistence type="predicted"/>
<keyword evidence="1" id="KW-0805">Transcription regulation</keyword>
<accession>A0A3T0N309</accession>